<feature type="domain" description="C2H2-type" evidence="6">
    <location>
        <begin position="539"/>
        <end position="568"/>
    </location>
</feature>
<feature type="domain" description="C2H2-type" evidence="6">
    <location>
        <begin position="137"/>
        <end position="160"/>
    </location>
</feature>
<dbReference type="PROSITE" id="PS50157">
    <property type="entry name" value="ZINC_FINGER_C2H2_2"/>
    <property type="match status" value="3"/>
</dbReference>
<dbReference type="VEuPathDB" id="VectorBase:GMOY011332"/>
<keyword evidence="8" id="KW-1185">Reference proteome</keyword>
<dbReference type="PhylomeDB" id="A0A1B0GDF7"/>
<dbReference type="Gene3D" id="3.30.160.60">
    <property type="entry name" value="Classic Zinc Finger"/>
    <property type="match status" value="2"/>
</dbReference>
<evidence type="ECO:0000256" key="4">
    <source>
        <dbReference type="ARBA" id="ARBA00022833"/>
    </source>
</evidence>
<dbReference type="STRING" id="37546.A0A1B0GDF7"/>
<accession>A0A1B0GDF7</accession>
<evidence type="ECO:0000256" key="3">
    <source>
        <dbReference type="ARBA" id="ARBA00022771"/>
    </source>
</evidence>
<dbReference type="PANTHER" id="PTHR24379:SF121">
    <property type="entry name" value="C2H2-TYPE DOMAIN-CONTAINING PROTEIN"/>
    <property type="match status" value="1"/>
</dbReference>
<dbReference type="AlphaFoldDB" id="A0A1B0GDF7"/>
<protein>
    <recommendedName>
        <fullName evidence="6">C2H2-type domain-containing protein</fullName>
    </recommendedName>
</protein>
<dbReference type="Proteomes" id="UP000092444">
    <property type="component" value="Unassembled WGS sequence"/>
</dbReference>
<evidence type="ECO:0000259" key="6">
    <source>
        <dbReference type="PROSITE" id="PS50157"/>
    </source>
</evidence>
<reference evidence="7" key="1">
    <citation type="submission" date="2020-05" db="UniProtKB">
        <authorList>
            <consortium name="EnsemblMetazoa"/>
        </authorList>
    </citation>
    <scope>IDENTIFICATION</scope>
    <source>
        <strain evidence="7">Yale</strain>
    </source>
</reference>
<proteinExistence type="predicted"/>
<organism evidence="7 8">
    <name type="scientific">Glossina morsitans morsitans</name>
    <name type="common">Savannah tsetse fly</name>
    <dbReference type="NCBI Taxonomy" id="37546"/>
    <lineage>
        <taxon>Eukaryota</taxon>
        <taxon>Metazoa</taxon>
        <taxon>Ecdysozoa</taxon>
        <taxon>Arthropoda</taxon>
        <taxon>Hexapoda</taxon>
        <taxon>Insecta</taxon>
        <taxon>Pterygota</taxon>
        <taxon>Neoptera</taxon>
        <taxon>Endopterygota</taxon>
        <taxon>Diptera</taxon>
        <taxon>Brachycera</taxon>
        <taxon>Muscomorpha</taxon>
        <taxon>Hippoboscoidea</taxon>
        <taxon>Glossinidae</taxon>
        <taxon>Glossina</taxon>
    </lineage>
</organism>
<dbReference type="GO" id="GO:0008270">
    <property type="term" value="F:zinc ion binding"/>
    <property type="evidence" value="ECO:0007669"/>
    <property type="project" value="UniProtKB-KW"/>
</dbReference>
<dbReference type="SMART" id="SM00355">
    <property type="entry name" value="ZnF_C2H2"/>
    <property type="match status" value="9"/>
</dbReference>
<evidence type="ECO:0000256" key="1">
    <source>
        <dbReference type="ARBA" id="ARBA00022723"/>
    </source>
</evidence>
<sequence length="612" mass="72708">MAESLQMHRDYTAQQFEDHVFFTCPECGVLNKTQKEWRRHLNEEHDYVHKKGTDFNYEEIANKIYECRDCSKVIAREVVKKKDNYVEKLIPTLFLILGWGYQPGRLQARLVDARDVRHTTSSLQYHRFTHLPYPRRYSCRHCLKDFTQKKTLYMHLDKLHGNMLSGFGQQHRKAEAASVEDPRLNAEFYMRFLCPLCGKHFDRHQKWRQHIDTNHSNAFKQFHMKRINNNDYCCTLCQFILTDNPTRSQLQRHYFTHLQYQMYFKCAFCSIRKCYKTEVLLHYINVHLHIHPNAKGLLKIPKEWGGEANMETVRELNELLRIILQQQNINVKQELSVSGELQQQNPIKKSHELENLEQEVEDSALEETADNSFFLQNEISDKELEEICNAMFEETDSDDDLAGTSMPFDPKFERLKAKDSTKPKPDEWQKFLNYLCPECGQEFEDQIVWRNHVFTDHNLSDLIFNDVRPLDAEKTSYLCLICSKTLATNDFNILKHHHFKHAPYKSYLKCKLCDERQSNKIKMFQHLQINHGDQIITEHVCSLCGNRFESRRSLRQHYEQCLMTEDSFFPNGNIEENKRILEHLENAGERLRTMLLEMGEDPDMMPMPMECI</sequence>
<dbReference type="PROSITE" id="PS00028">
    <property type="entry name" value="ZINC_FINGER_C2H2_1"/>
    <property type="match status" value="3"/>
</dbReference>
<name>A0A1B0GDF7_GLOMM</name>
<evidence type="ECO:0000313" key="7">
    <source>
        <dbReference type="EnsemblMetazoa" id="GMOY011332-PA"/>
    </source>
</evidence>
<dbReference type="PANTHER" id="PTHR24379">
    <property type="entry name" value="KRAB AND ZINC FINGER DOMAIN-CONTAINING"/>
    <property type="match status" value="1"/>
</dbReference>
<keyword evidence="2" id="KW-0677">Repeat</keyword>
<feature type="domain" description="C2H2-type" evidence="6">
    <location>
        <begin position="192"/>
        <end position="220"/>
    </location>
</feature>
<evidence type="ECO:0000313" key="8">
    <source>
        <dbReference type="Proteomes" id="UP000092444"/>
    </source>
</evidence>
<keyword evidence="1" id="KW-0479">Metal-binding</keyword>
<evidence type="ECO:0000256" key="2">
    <source>
        <dbReference type="ARBA" id="ARBA00022737"/>
    </source>
</evidence>
<keyword evidence="3 5" id="KW-0863">Zinc-finger</keyword>
<keyword evidence="4" id="KW-0862">Zinc</keyword>
<evidence type="ECO:0000256" key="5">
    <source>
        <dbReference type="PROSITE-ProRule" id="PRU00042"/>
    </source>
</evidence>
<dbReference type="EMBL" id="CCAG010011873">
    <property type="status" value="NOT_ANNOTATED_CDS"/>
    <property type="molecule type" value="Genomic_DNA"/>
</dbReference>
<dbReference type="InterPro" id="IPR013087">
    <property type="entry name" value="Znf_C2H2_type"/>
</dbReference>
<dbReference type="EnsemblMetazoa" id="GMOY011332-RA">
    <property type="protein sequence ID" value="GMOY011332-PA"/>
    <property type="gene ID" value="GMOY011332"/>
</dbReference>